<comment type="subunit">
    <text evidence="5 10">Heterodimer of LeuC and LeuD.</text>
</comment>
<comment type="similarity">
    <text evidence="4 10">Belongs to the LeuD family. LeuD type 1 subfamily.</text>
</comment>
<comment type="pathway">
    <text evidence="3 10">Amino-acid biosynthesis; L-leucine biosynthesis; L-leucine from 3-methyl-2-oxobutanoate: step 2/4.</text>
</comment>
<evidence type="ECO:0000256" key="8">
    <source>
        <dbReference type="ARBA" id="ARBA00023239"/>
    </source>
</evidence>
<evidence type="ECO:0000256" key="7">
    <source>
        <dbReference type="ARBA" id="ARBA00022605"/>
    </source>
</evidence>
<proteinExistence type="inferred from homology"/>
<dbReference type="PANTHER" id="PTHR43345:SF5">
    <property type="entry name" value="3-ISOPROPYLMALATE DEHYDRATASE SMALL SUBUNIT"/>
    <property type="match status" value="1"/>
</dbReference>
<sequence>MKPLTALTGRGLPLARADVDTDQIIPAAWLKKTTRTGYGEGLFSQWRQDPSFITNRPERRGATILVAGPNFGCGSSREHAAWALRDFGFTAVVAPGFGDIFRNNLPNAGLVPAQVSADVADSLLRATTRDPYAEITIDVVGRTLGCPAAGVTGAPFRLDDSAHHRLVNGLELLDLALSLGPSISAYERARAPWLPVGQAGSPGTGSPSRTGAVKTERAGRTEGTG</sequence>
<dbReference type="HAMAP" id="MF_01031">
    <property type="entry name" value="LeuD_type1"/>
    <property type="match status" value="1"/>
</dbReference>
<dbReference type="InterPro" id="IPR000573">
    <property type="entry name" value="AconitaseA/IPMdHydase_ssu_swvl"/>
</dbReference>
<dbReference type="InterPro" id="IPR015928">
    <property type="entry name" value="Aconitase/3IPM_dehydase_swvl"/>
</dbReference>
<feature type="region of interest" description="Disordered" evidence="11">
    <location>
        <begin position="195"/>
        <end position="225"/>
    </location>
</feature>
<feature type="domain" description="Aconitase A/isopropylmalate dehydratase small subunit swivel" evidence="12">
    <location>
        <begin position="1"/>
        <end position="116"/>
    </location>
</feature>
<evidence type="ECO:0000313" key="14">
    <source>
        <dbReference type="Proteomes" id="UP001596160"/>
    </source>
</evidence>
<dbReference type="RefSeq" id="WP_344477295.1">
    <property type="nucleotide sequence ID" value="NZ_BAAASB010000008.1"/>
</dbReference>
<dbReference type="EC" id="4.2.1.33" evidence="10"/>
<gene>
    <name evidence="10 13" type="primary">leuD</name>
    <name evidence="13" type="ORF">ACFPRH_11400</name>
</gene>
<name>A0ABW0AKX8_9ACTN</name>
<dbReference type="SUPFAM" id="SSF52016">
    <property type="entry name" value="LeuD/IlvD-like"/>
    <property type="match status" value="1"/>
</dbReference>
<keyword evidence="6 10" id="KW-0432">Leucine biosynthesis</keyword>
<evidence type="ECO:0000256" key="3">
    <source>
        <dbReference type="ARBA" id="ARBA00004729"/>
    </source>
</evidence>
<dbReference type="Gene3D" id="3.20.19.10">
    <property type="entry name" value="Aconitase, domain 4"/>
    <property type="match status" value="1"/>
</dbReference>
<comment type="function">
    <text evidence="2 10">Catalyzes the isomerization between 2-isopropylmalate and 3-isopropylmalate, via the formation of 2-isopropylmaleate.</text>
</comment>
<comment type="caution">
    <text evidence="13">The sequence shown here is derived from an EMBL/GenBank/DDBJ whole genome shotgun (WGS) entry which is preliminary data.</text>
</comment>
<dbReference type="NCBIfam" id="NF002458">
    <property type="entry name" value="PRK01641.1"/>
    <property type="match status" value="1"/>
</dbReference>
<comment type="catalytic activity">
    <reaction evidence="1 10">
        <text>(2R,3S)-3-isopropylmalate = (2S)-2-isopropylmalate</text>
        <dbReference type="Rhea" id="RHEA:32287"/>
        <dbReference type="ChEBI" id="CHEBI:1178"/>
        <dbReference type="ChEBI" id="CHEBI:35121"/>
        <dbReference type="EC" id="4.2.1.33"/>
    </reaction>
</comment>
<reference evidence="14" key="1">
    <citation type="journal article" date="2019" name="Int. J. Syst. Evol. Microbiol.">
        <title>The Global Catalogue of Microorganisms (GCM) 10K type strain sequencing project: providing services to taxonomists for standard genome sequencing and annotation.</title>
        <authorList>
            <consortium name="The Broad Institute Genomics Platform"/>
            <consortium name="The Broad Institute Genome Sequencing Center for Infectious Disease"/>
            <person name="Wu L."/>
            <person name="Ma J."/>
        </authorList>
    </citation>
    <scope>NUCLEOTIDE SEQUENCE [LARGE SCALE GENOMIC DNA]</scope>
    <source>
        <strain evidence="14">PCU 266</strain>
    </source>
</reference>
<evidence type="ECO:0000256" key="5">
    <source>
        <dbReference type="ARBA" id="ARBA00011271"/>
    </source>
</evidence>
<keyword evidence="9 10" id="KW-0100">Branched-chain amino acid biosynthesis</keyword>
<dbReference type="Pfam" id="PF00694">
    <property type="entry name" value="Aconitase_C"/>
    <property type="match status" value="1"/>
</dbReference>
<organism evidence="13 14">
    <name type="scientific">Streptomyces amakusaensis</name>
    <dbReference type="NCBI Taxonomy" id="67271"/>
    <lineage>
        <taxon>Bacteria</taxon>
        <taxon>Bacillati</taxon>
        <taxon>Actinomycetota</taxon>
        <taxon>Actinomycetes</taxon>
        <taxon>Kitasatosporales</taxon>
        <taxon>Streptomycetaceae</taxon>
        <taxon>Streptomyces</taxon>
    </lineage>
</organism>
<protein>
    <recommendedName>
        <fullName evidence="10">3-isopropylmalate dehydratase small subunit</fullName>
        <ecNumber evidence="10">4.2.1.33</ecNumber>
    </recommendedName>
    <alternativeName>
        <fullName evidence="10">Alpha-IPM isomerase</fullName>
        <shortName evidence="10">IPMI</shortName>
    </alternativeName>
    <alternativeName>
        <fullName evidence="10">Isopropylmalate isomerase</fullName>
    </alternativeName>
</protein>
<dbReference type="Proteomes" id="UP001596160">
    <property type="component" value="Unassembled WGS sequence"/>
</dbReference>
<evidence type="ECO:0000256" key="1">
    <source>
        <dbReference type="ARBA" id="ARBA00000491"/>
    </source>
</evidence>
<dbReference type="PANTHER" id="PTHR43345">
    <property type="entry name" value="3-ISOPROPYLMALATE DEHYDRATASE SMALL SUBUNIT 2-RELATED-RELATED"/>
    <property type="match status" value="1"/>
</dbReference>
<accession>A0ABW0AKX8</accession>
<keyword evidence="8 10" id="KW-0456">Lyase</keyword>
<dbReference type="InterPro" id="IPR033940">
    <property type="entry name" value="IPMI_Swivel"/>
</dbReference>
<evidence type="ECO:0000313" key="13">
    <source>
        <dbReference type="EMBL" id="MFC5152339.1"/>
    </source>
</evidence>
<keyword evidence="14" id="KW-1185">Reference proteome</keyword>
<evidence type="ECO:0000256" key="9">
    <source>
        <dbReference type="ARBA" id="ARBA00023304"/>
    </source>
</evidence>
<dbReference type="CDD" id="cd01577">
    <property type="entry name" value="IPMI_Swivel"/>
    <property type="match status" value="1"/>
</dbReference>
<dbReference type="EMBL" id="JBHSKP010000005">
    <property type="protein sequence ID" value="MFC5152339.1"/>
    <property type="molecule type" value="Genomic_DNA"/>
</dbReference>
<dbReference type="InterPro" id="IPR004431">
    <property type="entry name" value="3-IsopropMal_deHydase_ssu"/>
</dbReference>
<evidence type="ECO:0000259" key="12">
    <source>
        <dbReference type="Pfam" id="PF00694"/>
    </source>
</evidence>
<evidence type="ECO:0000256" key="6">
    <source>
        <dbReference type="ARBA" id="ARBA00022430"/>
    </source>
</evidence>
<dbReference type="NCBIfam" id="TIGR00171">
    <property type="entry name" value="leuD"/>
    <property type="match status" value="1"/>
</dbReference>
<evidence type="ECO:0000256" key="4">
    <source>
        <dbReference type="ARBA" id="ARBA00009845"/>
    </source>
</evidence>
<evidence type="ECO:0000256" key="2">
    <source>
        <dbReference type="ARBA" id="ARBA00002695"/>
    </source>
</evidence>
<keyword evidence="7 10" id="KW-0028">Amino-acid biosynthesis</keyword>
<evidence type="ECO:0000256" key="11">
    <source>
        <dbReference type="SAM" id="MobiDB-lite"/>
    </source>
</evidence>
<dbReference type="InterPro" id="IPR050075">
    <property type="entry name" value="LeuD"/>
</dbReference>
<evidence type="ECO:0000256" key="10">
    <source>
        <dbReference type="HAMAP-Rule" id="MF_01031"/>
    </source>
</evidence>
<dbReference type="GO" id="GO:0003861">
    <property type="term" value="F:3-isopropylmalate dehydratase activity"/>
    <property type="evidence" value="ECO:0007669"/>
    <property type="project" value="UniProtKB-EC"/>
</dbReference>
<feature type="compositionally biased region" description="Basic and acidic residues" evidence="11">
    <location>
        <begin position="214"/>
        <end position="225"/>
    </location>
</feature>